<dbReference type="PANTHER" id="PTHR46042:SF1">
    <property type="entry name" value="DIPHTHINE METHYLTRANSFERASE"/>
    <property type="match status" value="1"/>
</dbReference>
<evidence type="ECO:0000256" key="5">
    <source>
        <dbReference type="ARBA" id="ARBA00038092"/>
    </source>
</evidence>
<comment type="catalytic activity">
    <reaction evidence="7">
        <text>diphthine methyl ester-[translation elongation factor 2] + H2O = diphthine-[translation elongation factor 2] + methanol + H(+)</text>
        <dbReference type="Rhea" id="RHEA:42656"/>
        <dbReference type="Rhea" id="RHEA-COMP:10172"/>
        <dbReference type="Rhea" id="RHEA-COMP:10173"/>
        <dbReference type="ChEBI" id="CHEBI:15377"/>
        <dbReference type="ChEBI" id="CHEBI:15378"/>
        <dbReference type="ChEBI" id="CHEBI:17790"/>
        <dbReference type="ChEBI" id="CHEBI:79005"/>
        <dbReference type="ChEBI" id="CHEBI:82696"/>
        <dbReference type="EC" id="3.1.1.97"/>
    </reaction>
</comment>
<dbReference type="SUPFAM" id="SSF50978">
    <property type="entry name" value="WD40 repeat-like"/>
    <property type="match status" value="1"/>
</dbReference>
<organism evidence="9 10">
    <name type="scientific">Lingula anatina</name>
    <name type="common">Brachiopod</name>
    <name type="synonym">Lingula unguis</name>
    <dbReference type="NCBI Taxonomy" id="7574"/>
    <lineage>
        <taxon>Eukaryota</taxon>
        <taxon>Metazoa</taxon>
        <taxon>Spiralia</taxon>
        <taxon>Lophotrochozoa</taxon>
        <taxon>Brachiopoda</taxon>
        <taxon>Linguliformea</taxon>
        <taxon>Lingulata</taxon>
        <taxon>Lingulida</taxon>
        <taxon>Linguloidea</taxon>
        <taxon>Lingulidae</taxon>
        <taxon>Lingula</taxon>
    </lineage>
</organism>
<keyword evidence="2 8" id="KW-0853">WD repeat</keyword>
<proteinExistence type="inferred from homology"/>
<dbReference type="GeneID" id="106174995"/>
<keyword evidence="10 11" id="KW-0808">Transferase</keyword>
<evidence type="ECO:0000256" key="2">
    <source>
        <dbReference type="ARBA" id="ARBA00022574"/>
    </source>
</evidence>
<evidence type="ECO:0000256" key="1">
    <source>
        <dbReference type="ARBA" id="ARBA00005156"/>
    </source>
</evidence>
<gene>
    <name evidence="10 11" type="primary">LOC106174995</name>
</gene>
<keyword evidence="4" id="KW-0378">Hydrolase</keyword>
<dbReference type="Pfam" id="PF00400">
    <property type="entry name" value="WD40"/>
    <property type="match status" value="1"/>
</dbReference>
<evidence type="ECO:0000256" key="7">
    <source>
        <dbReference type="ARBA" id="ARBA00047551"/>
    </source>
</evidence>
<dbReference type="GO" id="GO:0008168">
    <property type="term" value="F:methyltransferase activity"/>
    <property type="evidence" value="ECO:0007669"/>
    <property type="project" value="UniProtKB-KW"/>
</dbReference>
<accession>A0A1S3JQK4</accession>
<keyword evidence="3" id="KW-0677">Repeat</keyword>
<dbReference type="GO" id="GO:0061685">
    <property type="term" value="F:diphthine methylesterase activity"/>
    <property type="evidence" value="ECO:0007669"/>
    <property type="project" value="UniProtKB-EC"/>
</dbReference>
<evidence type="ECO:0000256" key="4">
    <source>
        <dbReference type="ARBA" id="ARBA00022801"/>
    </source>
</evidence>
<name>A0A1S3JQK4_LINAN</name>
<dbReference type="GO" id="GO:0005737">
    <property type="term" value="C:cytoplasm"/>
    <property type="evidence" value="ECO:0007669"/>
    <property type="project" value="TreeGrafter"/>
</dbReference>
<sequence length="411" mass="46184">MAEEWSTTPEIIPLHTVDTEYSADSVEWCPIEDCEHVLVCGTYQLVDTENNDKELTTCAESDSDAPARSVTEIPRLGKLLQYSVLYQDGDTELKEVKNTEVAAILDMKWNQFKVQENIIFGVVNASGELCLQNLVEGILQPLDRVKIGEERLALSLDWSSGTFPSNDPSVVVSDSAGVITLLKLSNEKLESMLQWKAHDFEAWICAFDYWNSNVVYTGGDDCRLKSWDPRTNCSQPVLTSKRHSMGVCSIQSNAKREHYLATGSYDEHILLWDTRLMRSPLQDVHIGGGVWRLKWEPSEGELLLAACMHNGFHILNCKDLSAPQLVASYMEHSSLAYGADWCRSQWDIVQNSNTGLDTKETQELSETLGNVSVGQEAAPNADMNKKISHTLATCSFYDHSMHVWNWKNKLV</sequence>
<evidence type="ECO:0000256" key="8">
    <source>
        <dbReference type="PROSITE-ProRule" id="PRU00221"/>
    </source>
</evidence>
<protein>
    <recommendedName>
        <fullName evidence="6">methylated diphthine methylhydrolase</fullName>
        <ecNumber evidence="6">3.1.1.97</ecNumber>
    </recommendedName>
</protein>
<dbReference type="PROSITE" id="PS00678">
    <property type="entry name" value="WD_REPEATS_1"/>
    <property type="match status" value="1"/>
</dbReference>
<dbReference type="AlphaFoldDB" id="A0A1S3JQK4"/>
<keyword evidence="10 11" id="KW-0489">Methyltransferase</keyword>
<dbReference type="OMA" id="LDMKWLP"/>
<dbReference type="EC" id="3.1.1.97" evidence="6"/>
<evidence type="ECO:0000313" key="9">
    <source>
        <dbReference type="Proteomes" id="UP000085678"/>
    </source>
</evidence>
<feature type="repeat" description="WD" evidence="8">
    <location>
        <begin position="240"/>
        <end position="275"/>
    </location>
</feature>
<dbReference type="RefSeq" id="XP_013412250.1">
    <property type="nucleotide sequence ID" value="XM_013556796.1"/>
</dbReference>
<dbReference type="OrthoDB" id="1930760at2759"/>
<comment type="pathway">
    <text evidence="1">Protein modification; peptidyl-diphthamide biosynthesis.</text>
</comment>
<dbReference type="RefSeq" id="XP_013412249.1">
    <property type="nucleotide sequence ID" value="XM_013556795.1"/>
</dbReference>
<reference evidence="10 11" key="1">
    <citation type="submission" date="2025-04" db="UniProtKB">
        <authorList>
            <consortium name="RefSeq"/>
        </authorList>
    </citation>
    <scope>IDENTIFICATION</scope>
    <source>
        <tissue evidence="10 11">Gonads</tissue>
    </source>
</reference>
<dbReference type="Gene3D" id="2.130.10.10">
    <property type="entry name" value="YVTN repeat-like/Quinoprotein amine dehydrogenase"/>
    <property type="match status" value="1"/>
</dbReference>
<evidence type="ECO:0000313" key="11">
    <source>
        <dbReference type="RefSeq" id="XP_013412250.1"/>
    </source>
</evidence>
<dbReference type="PANTHER" id="PTHR46042">
    <property type="entry name" value="DIPHTHINE METHYLTRANSFERASE"/>
    <property type="match status" value="1"/>
</dbReference>
<evidence type="ECO:0000256" key="3">
    <source>
        <dbReference type="ARBA" id="ARBA00022737"/>
    </source>
</evidence>
<dbReference type="InterPro" id="IPR001680">
    <property type="entry name" value="WD40_rpt"/>
</dbReference>
<dbReference type="InterPro" id="IPR052415">
    <property type="entry name" value="Diphthine_MTase"/>
</dbReference>
<dbReference type="Proteomes" id="UP000085678">
    <property type="component" value="Unplaced"/>
</dbReference>
<dbReference type="GO" id="GO:0032259">
    <property type="term" value="P:methylation"/>
    <property type="evidence" value="ECO:0007669"/>
    <property type="project" value="UniProtKB-KW"/>
</dbReference>
<dbReference type="InterPro" id="IPR036322">
    <property type="entry name" value="WD40_repeat_dom_sf"/>
</dbReference>
<dbReference type="InterPro" id="IPR019775">
    <property type="entry name" value="WD40_repeat_CS"/>
</dbReference>
<keyword evidence="9" id="KW-1185">Reference proteome</keyword>
<dbReference type="InterPro" id="IPR015943">
    <property type="entry name" value="WD40/YVTN_repeat-like_dom_sf"/>
</dbReference>
<dbReference type="KEGG" id="lak:106174995"/>
<comment type="similarity">
    <text evidence="5">Belongs to the DPH7 family.</text>
</comment>
<dbReference type="SMART" id="SM00320">
    <property type="entry name" value="WD40"/>
    <property type="match status" value="3"/>
</dbReference>
<dbReference type="STRING" id="7574.A0A1S3JQK4"/>
<dbReference type="PROSITE" id="PS50082">
    <property type="entry name" value="WD_REPEATS_2"/>
    <property type="match status" value="1"/>
</dbReference>
<evidence type="ECO:0000256" key="6">
    <source>
        <dbReference type="ARBA" id="ARBA00039131"/>
    </source>
</evidence>
<dbReference type="GO" id="GO:0017183">
    <property type="term" value="P:protein histidyl modification to diphthamide"/>
    <property type="evidence" value="ECO:0007669"/>
    <property type="project" value="TreeGrafter"/>
</dbReference>
<evidence type="ECO:0000313" key="10">
    <source>
        <dbReference type="RefSeq" id="XP_013412249.1"/>
    </source>
</evidence>